<dbReference type="InterPro" id="IPR005123">
    <property type="entry name" value="Oxoglu/Fe-dep_dioxygenase_dom"/>
</dbReference>
<dbReference type="InterPro" id="IPR026992">
    <property type="entry name" value="DIOX_N"/>
</dbReference>
<dbReference type="InterPro" id="IPR044861">
    <property type="entry name" value="IPNS-like_FE2OG_OXY"/>
</dbReference>
<dbReference type="FunFam" id="2.60.120.330:FF:000038">
    <property type="entry name" value="Si:dkey-10o6.2"/>
    <property type="match status" value="1"/>
</dbReference>
<reference evidence="2" key="1">
    <citation type="submission" date="2022-03" db="EMBL/GenBank/DDBJ databases">
        <authorList>
            <person name="Martin C."/>
        </authorList>
    </citation>
    <scope>NUCLEOTIDE SEQUENCE</scope>
</reference>
<organism evidence="2 3">
    <name type="scientific">Owenia fusiformis</name>
    <name type="common">Polychaete worm</name>
    <dbReference type="NCBI Taxonomy" id="6347"/>
    <lineage>
        <taxon>Eukaryota</taxon>
        <taxon>Metazoa</taxon>
        <taxon>Spiralia</taxon>
        <taxon>Lophotrochozoa</taxon>
        <taxon>Annelida</taxon>
        <taxon>Polychaeta</taxon>
        <taxon>Sedentaria</taxon>
        <taxon>Canalipalpata</taxon>
        <taxon>Sabellida</taxon>
        <taxon>Oweniida</taxon>
        <taxon>Oweniidae</taxon>
        <taxon>Owenia</taxon>
    </lineage>
</organism>
<dbReference type="PRINTS" id="PR00682">
    <property type="entry name" value="IPNSYNTHASE"/>
</dbReference>
<dbReference type="GO" id="GO:0016491">
    <property type="term" value="F:oxidoreductase activity"/>
    <property type="evidence" value="ECO:0007669"/>
    <property type="project" value="UniProtKB-KW"/>
</dbReference>
<comment type="similarity">
    <text evidence="1">Belongs to the iron/ascorbate-dependent oxidoreductase family.</text>
</comment>
<accession>A0A8J1Y0R0</accession>
<dbReference type="PANTHER" id="PTHR47990">
    <property type="entry name" value="2-OXOGLUTARATE (2OG) AND FE(II)-DEPENDENT OXYGENASE SUPERFAMILY PROTEIN-RELATED"/>
    <property type="match status" value="1"/>
</dbReference>
<proteinExistence type="inferred from homology"/>
<comment type="caution">
    <text evidence="2">The sequence shown here is derived from an EMBL/GenBank/DDBJ whole genome shotgun (WGS) entry which is preliminary data.</text>
</comment>
<dbReference type="PROSITE" id="PS51471">
    <property type="entry name" value="FE2OG_OXY"/>
    <property type="match status" value="1"/>
</dbReference>
<dbReference type="GO" id="GO:0046872">
    <property type="term" value="F:metal ion binding"/>
    <property type="evidence" value="ECO:0007669"/>
    <property type="project" value="UniProtKB-KW"/>
</dbReference>
<sequence>MIPVVDFSTYNLRDVTSSPSDEALANLATDVYRAFSEVGFLYLENHGFDLSLIDNYMKTSKTFFNLPAETKKKYLVGTGEGSKDMYHGYILHEHTDATSKAEDLKECFNAYMHWNGEWPEDDSPSFKTENLNIMEKCCELNKRILEVIAIGMKWPRDTFTKHHNNDKVSQNTLRTLNYFPLPKGYTIQPDQTRCGQHSDYGSLTLVFQDNIGGLEVMNRDGDFVPATPIPGTIVVNLGDMMQRWTDDKLKSTIHRVTVPNDTTHAVKGRQSMVFFNCPDSDGMIQSMDPNGGKYKPILCNDYFQMRLAGIKVID</sequence>
<evidence type="ECO:0000313" key="3">
    <source>
        <dbReference type="Proteomes" id="UP000749559"/>
    </source>
</evidence>
<keyword evidence="1" id="KW-0479">Metal-binding</keyword>
<dbReference type="SUPFAM" id="SSF51197">
    <property type="entry name" value="Clavaminate synthase-like"/>
    <property type="match status" value="1"/>
</dbReference>
<dbReference type="EMBL" id="CAIIXF020000001">
    <property type="protein sequence ID" value="CAH1773303.1"/>
    <property type="molecule type" value="Genomic_DNA"/>
</dbReference>
<dbReference type="Gene3D" id="2.60.120.330">
    <property type="entry name" value="B-lactam Antibiotic, Isopenicillin N Synthase, Chain"/>
    <property type="match status" value="1"/>
</dbReference>
<dbReference type="InterPro" id="IPR027443">
    <property type="entry name" value="IPNS-like_sf"/>
</dbReference>
<dbReference type="Proteomes" id="UP000749559">
    <property type="component" value="Unassembled WGS sequence"/>
</dbReference>
<keyword evidence="1" id="KW-0560">Oxidoreductase</keyword>
<dbReference type="Pfam" id="PF14226">
    <property type="entry name" value="DIOX_N"/>
    <property type="match status" value="1"/>
</dbReference>
<evidence type="ECO:0000256" key="1">
    <source>
        <dbReference type="RuleBase" id="RU003682"/>
    </source>
</evidence>
<evidence type="ECO:0000313" key="2">
    <source>
        <dbReference type="EMBL" id="CAH1773303.1"/>
    </source>
</evidence>
<dbReference type="OrthoDB" id="288590at2759"/>
<protein>
    <submittedName>
        <fullName evidence="2">Uncharacterized protein</fullName>
    </submittedName>
</protein>
<dbReference type="InterPro" id="IPR050231">
    <property type="entry name" value="Iron_ascorbate_oxido_reductase"/>
</dbReference>
<keyword evidence="1" id="KW-0408">Iron</keyword>
<dbReference type="AlphaFoldDB" id="A0A8J1Y0R0"/>
<name>A0A8J1Y0R0_OWEFU</name>
<dbReference type="Pfam" id="PF03171">
    <property type="entry name" value="2OG-FeII_Oxy"/>
    <property type="match status" value="1"/>
</dbReference>
<gene>
    <name evidence="2" type="ORF">OFUS_LOCUS919</name>
</gene>
<keyword evidence="3" id="KW-1185">Reference proteome</keyword>